<evidence type="ECO:0000313" key="11">
    <source>
        <dbReference type="EMBL" id="ADI16804.1"/>
    </source>
</evidence>
<keyword evidence="5" id="KW-0819">tRNA processing</keyword>
<dbReference type="Pfam" id="PF02367">
    <property type="entry name" value="TsaE"/>
    <property type="match status" value="1"/>
</dbReference>
<dbReference type="NCBIfam" id="TIGR00150">
    <property type="entry name" value="T6A_YjeE"/>
    <property type="match status" value="1"/>
</dbReference>
<comment type="similarity">
    <text evidence="2">Belongs to the TsaE family.</text>
</comment>
<dbReference type="InterPro" id="IPR027417">
    <property type="entry name" value="P-loop_NTPase"/>
</dbReference>
<dbReference type="InterPro" id="IPR003442">
    <property type="entry name" value="T6A_TsaE"/>
</dbReference>
<keyword evidence="9" id="KW-0460">Magnesium</keyword>
<organism evidence="11">
    <name type="scientific">uncultured gamma proteobacterium HF0010_11K06</name>
    <dbReference type="NCBI Taxonomy" id="710980"/>
    <lineage>
        <taxon>Bacteria</taxon>
        <taxon>Pseudomonadati</taxon>
        <taxon>Pseudomonadota</taxon>
        <taxon>Gammaproteobacteria</taxon>
        <taxon>environmental samples</taxon>
    </lineage>
</organism>
<dbReference type="GO" id="GO:0046872">
    <property type="term" value="F:metal ion binding"/>
    <property type="evidence" value="ECO:0007669"/>
    <property type="project" value="UniProtKB-KW"/>
</dbReference>
<protein>
    <recommendedName>
        <fullName evidence="3">tRNA threonylcarbamoyladenosine biosynthesis protein TsaE</fullName>
    </recommendedName>
    <alternativeName>
        <fullName evidence="10">t(6)A37 threonylcarbamoyladenosine biosynthesis protein TsaE</fullName>
    </alternativeName>
</protein>
<dbReference type="EMBL" id="GU474847">
    <property type="protein sequence ID" value="ADI16804.1"/>
    <property type="molecule type" value="Genomic_DNA"/>
</dbReference>
<dbReference type="PANTHER" id="PTHR33540">
    <property type="entry name" value="TRNA THREONYLCARBAMOYLADENOSINE BIOSYNTHESIS PROTEIN TSAE"/>
    <property type="match status" value="1"/>
</dbReference>
<accession>E0XQW3</accession>
<dbReference type="GO" id="GO:0016301">
    <property type="term" value="F:kinase activity"/>
    <property type="evidence" value="ECO:0007669"/>
    <property type="project" value="UniProtKB-KW"/>
</dbReference>
<keyword evidence="7" id="KW-0547">Nucleotide-binding</keyword>
<keyword evidence="11" id="KW-0418">Kinase</keyword>
<evidence type="ECO:0000256" key="1">
    <source>
        <dbReference type="ARBA" id="ARBA00004496"/>
    </source>
</evidence>
<evidence type="ECO:0000256" key="4">
    <source>
        <dbReference type="ARBA" id="ARBA00022490"/>
    </source>
</evidence>
<dbReference type="Gene3D" id="3.40.50.300">
    <property type="entry name" value="P-loop containing nucleotide triphosphate hydrolases"/>
    <property type="match status" value="1"/>
</dbReference>
<keyword evidence="11" id="KW-0808">Transferase</keyword>
<comment type="subcellular location">
    <subcellularLocation>
        <location evidence="1">Cytoplasm</location>
    </subcellularLocation>
</comment>
<dbReference type="GO" id="GO:0002949">
    <property type="term" value="P:tRNA threonylcarbamoyladenosine modification"/>
    <property type="evidence" value="ECO:0007669"/>
    <property type="project" value="InterPro"/>
</dbReference>
<dbReference type="GO" id="GO:0005737">
    <property type="term" value="C:cytoplasm"/>
    <property type="evidence" value="ECO:0007669"/>
    <property type="project" value="UniProtKB-SubCell"/>
</dbReference>
<evidence type="ECO:0000256" key="7">
    <source>
        <dbReference type="ARBA" id="ARBA00022741"/>
    </source>
</evidence>
<evidence type="ECO:0000256" key="9">
    <source>
        <dbReference type="ARBA" id="ARBA00022842"/>
    </source>
</evidence>
<dbReference type="AlphaFoldDB" id="E0XQW3"/>
<evidence type="ECO:0000256" key="3">
    <source>
        <dbReference type="ARBA" id="ARBA00019010"/>
    </source>
</evidence>
<keyword evidence="6" id="KW-0479">Metal-binding</keyword>
<keyword evidence="4" id="KW-0963">Cytoplasm</keyword>
<sequence length="150" mass="16875">MNKELVLSSLDETKQLAEKIASFLTEENDYPISIHLSGDLGTGKTTLVKEILNCLGIENFINSPTFTLIEPYETNDLKIFHIDLYRVEKITELSSIGLEEYLQEANSISFIEWPEKGSGFLKEPDIAISLDHHGETTRKCEVQTSLGLNL</sequence>
<reference evidence="11" key="1">
    <citation type="journal article" date="2011" name="Environ. Microbiol.">
        <title>Time-series analyses of Monterey Bay coastal microbial picoplankton using a 'genome proxy' microarray.</title>
        <authorList>
            <person name="Rich V.I."/>
            <person name="Pham V.D."/>
            <person name="Eppley J."/>
            <person name="Shi Y."/>
            <person name="DeLong E.F."/>
        </authorList>
    </citation>
    <scope>NUCLEOTIDE SEQUENCE</scope>
</reference>
<evidence type="ECO:0000256" key="10">
    <source>
        <dbReference type="ARBA" id="ARBA00032441"/>
    </source>
</evidence>
<dbReference type="GO" id="GO:0005524">
    <property type="term" value="F:ATP binding"/>
    <property type="evidence" value="ECO:0007669"/>
    <property type="project" value="UniProtKB-KW"/>
</dbReference>
<proteinExistence type="inferred from homology"/>
<keyword evidence="8" id="KW-0067">ATP-binding</keyword>
<dbReference type="PANTHER" id="PTHR33540:SF2">
    <property type="entry name" value="TRNA THREONYLCARBAMOYLADENOSINE BIOSYNTHESIS PROTEIN TSAE"/>
    <property type="match status" value="1"/>
</dbReference>
<evidence type="ECO:0000256" key="2">
    <source>
        <dbReference type="ARBA" id="ARBA00007599"/>
    </source>
</evidence>
<name>E0XQW3_9GAMM</name>
<dbReference type="SUPFAM" id="SSF52540">
    <property type="entry name" value="P-loop containing nucleoside triphosphate hydrolases"/>
    <property type="match status" value="1"/>
</dbReference>
<evidence type="ECO:0000256" key="8">
    <source>
        <dbReference type="ARBA" id="ARBA00022840"/>
    </source>
</evidence>
<evidence type="ECO:0000256" key="5">
    <source>
        <dbReference type="ARBA" id="ARBA00022694"/>
    </source>
</evidence>
<evidence type="ECO:0000256" key="6">
    <source>
        <dbReference type="ARBA" id="ARBA00022723"/>
    </source>
</evidence>